<keyword evidence="3" id="KW-0328">Glycosyltransferase</keyword>
<name>A0A8C6T9N2_9GOBI</name>
<dbReference type="PANTHER" id="PTHR48043">
    <property type="entry name" value="EG:EG0003.4 PROTEIN-RELATED"/>
    <property type="match status" value="1"/>
</dbReference>
<dbReference type="GO" id="GO:0016020">
    <property type="term" value="C:membrane"/>
    <property type="evidence" value="ECO:0007669"/>
    <property type="project" value="UniProtKB-SubCell"/>
</dbReference>
<evidence type="ECO:0000256" key="5">
    <source>
        <dbReference type="ARBA" id="ARBA00022692"/>
    </source>
</evidence>
<keyword evidence="4" id="KW-0808">Transferase</keyword>
<comment type="similarity">
    <text evidence="2">Belongs to the UDP-glycosyltransferase family.</text>
</comment>
<evidence type="ECO:0000256" key="3">
    <source>
        <dbReference type="ARBA" id="ARBA00022676"/>
    </source>
</evidence>
<reference evidence="8" key="2">
    <citation type="submission" date="2025-09" db="UniProtKB">
        <authorList>
            <consortium name="Ensembl"/>
        </authorList>
    </citation>
    <scope>IDENTIFICATION</scope>
</reference>
<keyword evidence="9" id="KW-1185">Reference proteome</keyword>
<reference evidence="8" key="1">
    <citation type="submission" date="2025-08" db="UniProtKB">
        <authorList>
            <consortium name="Ensembl"/>
        </authorList>
    </citation>
    <scope>IDENTIFICATION</scope>
</reference>
<evidence type="ECO:0000256" key="1">
    <source>
        <dbReference type="ARBA" id="ARBA00004167"/>
    </source>
</evidence>
<evidence type="ECO:0000313" key="9">
    <source>
        <dbReference type="Proteomes" id="UP000694523"/>
    </source>
</evidence>
<protein>
    <recommendedName>
        <fullName evidence="10">UDP-glucuronosyltransferase</fullName>
    </recommendedName>
</protein>
<sequence>MWKAALLVCVFLISAEDKAISAANVSASSFTGKLLVIPMDGSHWVGIKAIAEEMGRRGHQVTVVIPEVSVRMGPGKHYRTVTYPVPYDKAYIDSVMSSNQHMMDKDVQPFMERISRKISQFQKIIGLIHTTAESLLFNHTVISQLQQQGFDAMLTDPMVPTGSVMAHKFGLPTINLLRGIPCGLDFKSAGLLEPLLCRLIYWRFDQITAEFLGEDVSVAEILSDSDIWLERIDFTFEFPRPLMPNIVPVGGINCNVRNPLPDVSV</sequence>
<evidence type="ECO:0000256" key="2">
    <source>
        <dbReference type="ARBA" id="ARBA00009995"/>
    </source>
</evidence>
<dbReference type="InterPro" id="IPR002213">
    <property type="entry name" value="UDP_glucos_trans"/>
</dbReference>
<proteinExistence type="inferred from homology"/>
<dbReference type="Pfam" id="PF00201">
    <property type="entry name" value="UDPGT"/>
    <property type="match status" value="1"/>
</dbReference>
<evidence type="ECO:0000256" key="4">
    <source>
        <dbReference type="ARBA" id="ARBA00022679"/>
    </source>
</evidence>
<comment type="subcellular location">
    <subcellularLocation>
        <location evidence="1">Membrane</location>
        <topology evidence="1">Single-pass membrane protein</topology>
    </subcellularLocation>
</comment>
<evidence type="ECO:0000313" key="8">
    <source>
        <dbReference type="Ensembl" id="ENSNMLP00000018387.1"/>
    </source>
</evidence>
<evidence type="ECO:0000256" key="6">
    <source>
        <dbReference type="ARBA" id="ARBA00022989"/>
    </source>
</evidence>
<dbReference type="InterPro" id="IPR050271">
    <property type="entry name" value="UDP-glycosyltransferase"/>
</dbReference>
<feature type="chain" id="PRO_5034991354" description="UDP-glucuronosyltransferase" evidence="7">
    <location>
        <begin position="22"/>
        <end position="265"/>
    </location>
</feature>
<dbReference type="PANTHER" id="PTHR48043:SF161">
    <property type="entry name" value="UDP GLUCURONOSYLTRANSFERASE FAMILY 1 MEMBER A1"/>
    <property type="match status" value="1"/>
</dbReference>
<keyword evidence="7" id="KW-0732">Signal</keyword>
<keyword evidence="6" id="KW-1133">Transmembrane helix</keyword>
<dbReference type="SUPFAM" id="SSF53756">
    <property type="entry name" value="UDP-Glycosyltransferase/glycogen phosphorylase"/>
    <property type="match status" value="1"/>
</dbReference>
<organism evidence="8 9">
    <name type="scientific">Neogobius melanostomus</name>
    <name type="common">round goby</name>
    <dbReference type="NCBI Taxonomy" id="47308"/>
    <lineage>
        <taxon>Eukaryota</taxon>
        <taxon>Metazoa</taxon>
        <taxon>Chordata</taxon>
        <taxon>Craniata</taxon>
        <taxon>Vertebrata</taxon>
        <taxon>Euteleostomi</taxon>
        <taxon>Actinopterygii</taxon>
        <taxon>Neopterygii</taxon>
        <taxon>Teleostei</taxon>
        <taxon>Neoteleostei</taxon>
        <taxon>Acanthomorphata</taxon>
        <taxon>Gobiaria</taxon>
        <taxon>Gobiiformes</taxon>
        <taxon>Gobioidei</taxon>
        <taxon>Gobiidae</taxon>
        <taxon>Benthophilinae</taxon>
        <taxon>Neogobiini</taxon>
        <taxon>Neogobius</taxon>
    </lineage>
</organism>
<evidence type="ECO:0000256" key="7">
    <source>
        <dbReference type="SAM" id="SignalP"/>
    </source>
</evidence>
<dbReference type="GO" id="GO:0008194">
    <property type="term" value="F:UDP-glycosyltransferase activity"/>
    <property type="evidence" value="ECO:0007669"/>
    <property type="project" value="InterPro"/>
</dbReference>
<accession>A0A8C6T9N2</accession>
<dbReference type="Proteomes" id="UP000694523">
    <property type="component" value="Unplaced"/>
</dbReference>
<evidence type="ECO:0008006" key="10">
    <source>
        <dbReference type="Google" id="ProtNLM"/>
    </source>
</evidence>
<keyword evidence="5" id="KW-0812">Transmembrane</keyword>
<dbReference type="AlphaFoldDB" id="A0A8C6T9N2"/>
<dbReference type="Ensembl" id="ENSNMLT00000020680.1">
    <property type="protein sequence ID" value="ENSNMLP00000018387.1"/>
    <property type="gene ID" value="ENSNMLG00000011852.1"/>
</dbReference>
<feature type="signal peptide" evidence="7">
    <location>
        <begin position="1"/>
        <end position="21"/>
    </location>
</feature>
<keyword evidence="6" id="KW-0472">Membrane</keyword>
<dbReference type="Gene3D" id="3.40.50.2000">
    <property type="entry name" value="Glycogen Phosphorylase B"/>
    <property type="match status" value="1"/>
</dbReference>